<feature type="transmembrane region" description="Helical" evidence="1">
    <location>
        <begin position="6"/>
        <end position="28"/>
    </location>
</feature>
<sequence>MFFYLSQFLSILVMPLSICLILIIYGIIRTRKQKGNGILIFGIVLLLFFSNQFLSNLAMNIWEPEIKELAGLPDYEIGIVLTGVTNLNKTVADRTFFNKGADRATHAVQLYKLGKIKKVLITGGQGLNPTNQNAEAALLRDFMIVAGVEETDIILEEQAKNTHQNAVFSKEILNQMGISESQKHLLITSAFHMYRSKGCFDKVGLNTDTFPVDYYSNDLKYDIPTIFYPDPYSVYIWQKLFKEWVGIVMYKIAGYI</sequence>
<dbReference type="InterPro" id="IPR014729">
    <property type="entry name" value="Rossmann-like_a/b/a_fold"/>
</dbReference>
<reference evidence="3" key="1">
    <citation type="submission" date="2022-03" db="EMBL/GenBank/DDBJ databases">
        <title>De novo assembled genomes of Belliella spp. (Cyclobacteriaceae) strains.</title>
        <authorList>
            <person name="Szabo A."/>
            <person name="Korponai K."/>
            <person name="Felfoldi T."/>
        </authorList>
    </citation>
    <scope>NUCLEOTIDE SEQUENCE</scope>
    <source>
        <strain evidence="3">DSM 107340</strain>
    </source>
</reference>
<evidence type="ECO:0000313" key="3">
    <source>
        <dbReference type="EMBL" id="MCH7398379.1"/>
    </source>
</evidence>
<dbReference type="Gene3D" id="3.40.50.620">
    <property type="entry name" value="HUPs"/>
    <property type="match status" value="1"/>
</dbReference>
<dbReference type="PANTHER" id="PTHR30336">
    <property type="entry name" value="INNER MEMBRANE PROTEIN, PROBABLE PERMEASE"/>
    <property type="match status" value="1"/>
</dbReference>
<evidence type="ECO:0000259" key="2">
    <source>
        <dbReference type="Pfam" id="PF02698"/>
    </source>
</evidence>
<dbReference type="CDD" id="cd06259">
    <property type="entry name" value="YdcF-like"/>
    <property type="match status" value="1"/>
</dbReference>
<dbReference type="RefSeq" id="WP_241274893.1">
    <property type="nucleotide sequence ID" value="NZ_JAKZGS010000007.1"/>
</dbReference>
<evidence type="ECO:0000313" key="4">
    <source>
        <dbReference type="Proteomes" id="UP001165488"/>
    </source>
</evidence>
<organism evidence="3 4">
    <name type="scientific">Belliella calami</name>
    <dbReference type="NCBI Taxonomy" id="2923436"/>
    <lineage>
        <taxon>Bacteria</taxon>
        <taxon>Pseudomonadati</taxon>
        <taxon>Bacteroidota</taxon>
        <taxon>Cytophagia</taxon>
        <taxon>Cytophagales</taxon>
        <taxon>Cyclobacteriaceae</taxon>
        <taxon>Belliella</taxon>
    </lineage>
</organism>
<dbReference type="PANTHER" id="PTHR30336:SF4">
    <property type="entry name" value="ENVELOPE BIOGENESIS FACTOR ELYC"/>
    <property type="match status" value="1"/>
</dbReference>
<keyword evidence="1" id="KW-1133">Transmembrane helix</keyword>
<gene>
    <name evidence="3" type="ORF">MM236_10280</name>
</gene>
<dbReference type="InterPro" id="IPR051599">
    <property type="entry name" value="Cell_Envelope_Assoc"/>
</dbReference>
<dbReference type="Pfam" id="PF02698">
    <property type="entry name" value="DUF218"/>
    <property type="match status" value="1"/>
</dbReference>
<dbReference type="InterPro" id="IPR003848">
    <property type="entry name" value="DUF218"/>
</dbReference>
<dbReference type="EMBL" id="JAKZGS010000007">
    <property type="protein sequence ID" value="MCH7398379.1"/>
    <property type="molecule type" value="Genomic_DNA"/>
</dbReference>
<keyword evidence="1" id="KW-0812">Transmembrane</keyword>
<feature type="transmembrane region" description="Helical" evidence="1">
    <location>
        <begin position="35"/>
        <end position="54"/>
    </location>
</feature>
<accession>A0ABS9UPP9</accession>
<dbReference type="Proteomes" id="UP001165488">
    <property type="component" value="Unassembled WGS sequence"/>
</dbReference>
<protein>
    <submittedName>
        <fullName evidence="3">YdcF family protein</fullName>
    </submittedName>
</protein>
<keyword evidence="4" id="KW-1185">Reference proteome</keyword>
<comment type="caution">
    <text evidence="3">The sequence shown here is derived from an EMBL/GenBank/DDBJ whole genome shotgun (WGS) entry which is preliminary data.</text>
</comment>
<name>A0ABS9UPP9_9BACT</name>
<evidence type="ECO:0000256" key="1">
    <source>
        <dbReference type="SAM" id="Phobius"/>
    </source>
</evidence>
<feature type="domain" description="DUF218" evidence="2">
    <location>
        <begin position="79"/>
        <end position="246"/>
    </location>
</feature>
<keyword evidence="1" id="KW-0472">Membrane</keyword>
<proteinExistence type="predicted"/>